<comment type="caution">
    <text evidence="2">The sequence shown here is derived from an EMBL/GenBank/DDBJ whole genome shotgun (WGS) entry which is preliminary data.</text>
</comment>
<dbReference type="OrthoDB" id="9811006at2"/>
<feature type="domain" description="Lipid/polyisoprenoid-binding YceI-like" evidence="1">
    <location>
        <begin position="40"/>
        <end position="211"/>
    </location>
</feature>
<dbReference type="InterPro" id="IPR007372">
    <property type="entry name" value="Lipid/polyisoprenoid-bd_YceI"/>
</dbReference>
<name>A0A4T3F379_9SPHN</name>
<dbReference type="Pfam" id="PF04264">
    <property type="entry name" value="YceI"/>
    <property type="match status" value="1"/>
</dbReference>
<organism evidence="2 3">
    <name type="scientific">Alteraurantiacibacter aquimixticola</name>
    <dbReference type="NCBI Taxonomy" id="2489173"/>
    <lineage>
        <taxon>Bacteria</taxon>
        <taxon>Pseudomonadati</taxon>
        <taxon>Pseudomonadota</taxon>
        <taxon>Alphaproteobacteria</taxon>
        <taxon>Sphingomonadales</taxon>
        <taxon>Erythrobacteraceae</taxon>
        <taxon>Alteraurantiacibacter</taxon>
    </lineage>
</organism>
<sequence length="213" mass="21684">MLAVTGAAGAVALSFGALNAQGGPPQLPGALDASRVEAGTYATDASHSLVGWRVNHFGFNDYFGIFGDVAGTLEIDPADITSAKVDVTIPVASVTTASAGLTDHLLRAAGEGAAAPDFFGPDPAAARFVSTSVHQTGDNTAHIMGDLTLNGVTKPVTVQAEFVGAGANPFTQALTVGFEGHTTITRSEWGLGGFTPLVGDEVELNITIAFEKQ</sequence>
<proteinExistence type="predicted"/>
<evidence type="ECO:0000259" key="1">
    <source>
        <dbReference type="SMART" id="SM00867"/>
    </source>
</evidence>
<dbReference type="PANTHER" id="PTHR34406:SF1">
    <property type="entry name" value="PROTEIN YCEI"/>
    <property type="match status" value="1"/>
</dbReference>
<dbReference type="InterPro" id="IPR036761">
    <property type="entry name" value="TTHA0802/YceI-like_sf"/>
</dbReference>
<keyword evidence="3" id="KW-1185">Reference proteome</keyword>
<reference evidence="2 3" key="1">
    <citation type="submission" date="2019-04" db="EMBL/GenBank/DDBJ databases">
        <title>Altererythrobacter aquimixticola sp. nov., isolated from sediment of junction between the ocean and a freshwater spring.</title>
        <authorList>
            <person name="Yoon J.-H."/>
        </authorList>
    </citation>
    <scope>NUCLEOTIDE SEQUENCE [LARGE SCALE GENOMIC DNA]</scope>
    <source>
        <strain evidence="2 3">SSKS-13</strain>
    </source>
</reference>
<gene>
    <name evidence="2" type="ORF">E5222_07750</name>
</gene>
<dbReference type="PANTHER" id="PTHR34406">
    <property type="entry name" value="PROTEIN YCEI"/>
    <property type="match status" value="1"/>
</dbReference>
<evidence type="ECO:0000313" key="3">
    <source>
        <dbReference type="Proteomes" id="UP000309389"/>
    </source>
</evidence>
<evidence type="ECO:0000313" key="2">
    <source>
        <dbReference type="EMBL" id="TIX50765.1"/>
    </source>
</evidence>
<accession>A0A4T3F379</accession>
<dbReference type="EMBL" id="SSHH01000002">
    <property type="protein sequence ID" value="TIX50765.1"/>
    <property type="molecule type" value="Genomic_DNA"/>
</dbReference>
<dbReference type="Gene3D" id="2.40.128.110">
    <property type="entry name" value="Lipid/polyisoprenoid-binding, YceI-like"/>
    <property type="match status" value="1"/>
</dbReference>
<dbReference type="SMART" id="SM00867">
    <property type="entry name" value="YceI"/>
    <property type="match status" value="1"/>
</dbReference>
<dbReference type="Proteomes" id="UP000309389">
    <property type="component" value="Unassembled WGS sequence"/>
</dbReference>
<protein>
    <submittedName>
        <fullName evidence="2">YceI family protein</fullName>
    </submittedName>
</protein>
<dbReference type="AlphaFoldDB" id="A0A4T3F379"/>
<dbReference type="SUPFAM" id="SSF101874">
    <property type="entry name" value="YceI-like"/>
    <property type="match status" value="1"/>
</dbReference>